<proteinExistence type="predicted"/>
<evidence type="ECO:0000313" key="2">
    <source>
        <dbReference type="Proteomes" id="UP000237000"/>
    </source>
</evidence>
<protein>
    <submittedName>
        <fullName evidence="1">Uncharacterized protein</fullName>
    </submittedName>
</protein>
<keyword evidence="2" id="KW-1185">Reference proteome</keyword>
<dbReference type="OrthoDB" id="10316936at2759"/>
<sequence length="102" mass="11766">MALFFNVVLRFESRGHGSGCRTSCSLCLLNMACCLYQLMNPSETLRKRSKIGLEGRHYNIAKQSLMAYCQPTMVSWPSNSSENCTRSRIFYRLLCFPYFCIL</sequence>
<dbReference type="EMBL" id="JXTC01000021">
    <property type="protein sequence ID" value="PON98941.1"/>
    <property type="molecule type" value="Genomic_DNA"/>
</dbReference>
<reference evidence="2" key="1">
    <citation type="submission" date="2016-06" db="EMBL/GenBank/DDBJ databases">
        <title>Parallel loss of symbiosis genes in relatives of nitrogen-fixing non-legume Parasponia.</title>
        <authorList>
            <person name="Van Velzen R."/>
            <person name="Holmer R."/>
            <person name="Bu F."/>
            <person name="Rutten L."/>
            <person name="Van Zeijl A."/>
            <person name="Liu W."/>
            <person name="Santuari L."/>
            <person name="Cao Q."/>
            <person name="Sharma T."/>
            <person name="Shen D."/>
            <person name="Roswanjaya Y."/>
            <person name="Wardhani T."/>
            <person name="Kalhor M.S."/>
            <person name="Jansen J."/>
            <person name="Van den Hoogen J."/>
            <person name="Gungor B."/>
            <person name="Hartog M."/>
            <person name="Hontelez J."/>
            <person name="Verver J."/>
            <person name="Yang W.-C."/>
            <person name="Schijlen E."/>
            <person name="Repin R."/>
            <person name="Schilthuizen M."/>
            <person name="Schranz E."/>
            <person name="Heidstra R."/>
            <person name="Miyata K."/>
            <person name="Fedorova E."/>
            <person name="Kohlen W."/>
            <person name="Bisseling T."/>
            <person name="Smit S."/>
            <person name="Geurts R."/>
        </authorList>
    </citation>
    <scope>NUCLEOTIDE SEQUENCE [LARGE SCALE GENOMIC DNA]</scope>
    <source>
        <strain evidence="2">cv. RG33-2</strain>
    </source>
</reference>
<dbReference type="AlphaFoldDB" id="A0A2P5FMA8"/>
<evidence type="ECO:0000313" key="1">
    <source>
        <dbReference type="EMBL" id="PON98941.1"/>
    </source>
</evidence>
<dbReference type="Proteomes" id="UP000237000">
    <property type="component" value="Unassembled WGS sequence"/>
</dbReference>
<comment type="caution">
    <text evidence="1">The sequence shown here is derived from an EMBL/GenBank/DDBJ whole genome shotgun (WGS) entry which is preliminary data.</text>
</comment>
<gene>
    <name evidence="1" type="ORF">TorRG33x02_051780</name>
</gene>
<organism evidence="1 2">
    <name type="scientific">Trema orientale</name>
    <name type="common">Charcoal tree</name>
    <name type="synonym">Celtis orientalis</name>
    <dbReference type="NCBI Taxonomy" id="63057"/>
    <lineage>
        <taxon>Eukaryota</taxon>
        <taxon>Viridiplantae</taxon>
        <taxon>Streptophyta</taxon>
        <taxon>Embryophyta</taxon>
        <taxon>Tracheophyta</taxon>
        <taxon>Spermatophyta</taxon>
        <taxon>Magnoliopsida</taxon>
        <taxon>eudicotyledons</taxon>
        <taxon>Gunneridae</taxon>
        <taxon>Pentapetalae</taxon>
        <taxon>rosids</taxon>
        <taxon>fabids</taxon>
        <taxon>Rosales</taxon>
        <taxon>Cannabaceae</taxon>
        <taxon>Trema</taxon>
    </lineage>
</organism>
<dbReference type="InParanoid" id="A0A2P5FMA8"/>
<accession>A0A2P5FMA8</accession>
<name>A0A2P5FMA8_TREOI</name>